<keyword evidence="4 7" id="KW-0479">Metal-binding</keyword>
<feature type="region of interest" description="Disordered" evidence="8">
    <location>
        <begin position="521"/>
        <end position="541"/>
    </location>
</feature>
<evidence type="ECO:0000256" key="8">
    <source>
        <dbReference type="SAM" id="MobiDB-lite"/>
    </source>
</evidence>
<evidence type="ECO:0000256" key="5">
    <source>
        <dbReference type="ARBA" id="ARBA00022833"/>
    </source>
</evidence>
<keyword evidence="11" id="KW-1185">Reference proteome</keyword>
<dbReference type="PROSITE" id="PS50305">
    <property type="entry name" value="SIRTUIN"/>
    <property type="match status" value="1"/>
</dbReference>
<evidence type="ECO:0000256" key="6">
    <source>
        <dbReference type="ARBA" id="ARBA00023027"/>
    </source>
</evidence>
<keyword evidence="3" id="KW-0808">Transferase</keyword>
<dbReference type="RefSeq" id="XP_064697589.1">
    <property type="nucleotide sequence ID" value="XM_064834718.1"/>
</dbReference>
<protein>
    <submittedName>
        <fullName evidence="10">NAD-dependent histone deacetylase sir2</fullName>
    </submittedName>
</protein>
<evidence type="ECO:0000313" key="10">
    <source>
        <dbReference type="EMBL" id="KAK3672533.1"/>
    </source>
</evidence>
<feature type="compositionally biased region" description="Acidic residues" evidence="8">
    <location>
        <begin position="71"/>
        <end position="80"/>
    </location>
</feature>
<keyword evidence="6" id="KW-0520">NAD</keyword>
<dbReference type="AlphaFoldDB" id="A0AAE0TRL7"/>
<feature type="binding site" evidence="7">
    <location>
        <position position="344"/>
    </location>
    <ligand>
        <name>Zn(2+)</name>
        <dbReference type="ChEBI" id="CHEBI:29105"/>
    </ligand>
</feature>
<organism evidence="10 11">
    <name type="scientific">Recurvomyces mirabilis</name>
    <dbReference type="NCBI Taxonomy" id="574656"/>
    <lineage>
        <taxon>Eukaryota</taxon>
        <taxon>Fungi</taxon>
        <taxon>Dikarya</taxon>
        <taxon>Ascomycota</taxon>
        <taxon>Pezizomycotina</taxon>
        <taxon>Dothideomycetes</taxon>
        <taxon>Dothideomycetidae</taxon>
        <taxon>Mycosphaerellales</taxon>
        <taxon>Teratosphaeriaceae</taxon>
        <taxon>Recurvomyces</taxon>
    </lineage>
</organism>
<accession>A0AAE0TRL7</accession>
<dbReference type="InterPro" id="IPR029035">
    <property type="entry name" value="DHS-like_NAD/FAD-binding_dom"/>
</dbReference>
<dbReference type="Gene3D" id="3.30.1600.10">
    <property type="entry name" value="SIR2/SIRT2 'Small Domain"/>
    <property type="match status" value="1"/>
</dbReference>
<dbReference type="InterPro" id="IPR003000">
    <property type="entry name" value="Sirtuin"/>
</dbReference>
<evidence type="ECO:0000313" key="11">
    <source>
        <dbReference type="Proteomes" id="UP001274830"/>
    </source>
</evidence>
<feature type="region of interest" description="Disordered" evidence="8">
    <location>
        <begin position="1"/>
        <end position="80"/>
    </location>
</feature>
<comment type="caution">
    <text evidence="10">The sequence shown here is derived from an EMBL/GenBank/DDBJ whole genome shotgun (WGS) entry which is preliminary data.</text>
</comment>
<dbReference type="GeneID" id="89959249"/>
<dbReference type="GO" id="GO:0046970">
    <property type="term" value="F:histone H4K16 deacetylase activity, NAD-dependent"/>
    <property type="evidence" value="ECO:0007669"/>
    <property type="project" value="TreeGrafter"/>
</dbReference>
<comment type="similarity">
    <text evidence="2">Belongs to the sirtuin family. Class I subfamily.</text>
</comment>
<feature type="binding site" evidence="7">
    <location>
        <position position="323"/>
    </location>
    <ligand>
        <name>Zn(2+)</name>
        <dbReference type="ChEBI" id="CHEBI:29105"/>
    </ligand>
</feature>
<comment type="cofactor">
    <cofactor evidence="1">
        <name>Zn(2+)</name>
        <dbReference type="ChEBI" id="CHEBI:29105"/>
    </cofactor>
</comment>
<evidence type="ECO:0000256" key="2">
    <source>
        <dbReference type="ARBA" id="ARBA00006924"/>
    </source>
</evidence>
<reference evidence="10" key="1">
    <citation type="submission" date="2023-07" db="EMBL/GenBank/DDBJ databases">
        <title>Black Yeasts Isolated from many extreme environments.</title>
        <authorList>
            <person name="Coleine C."/>
            <person name="Stajich J.E."/>
            <person name="Selbmann L."/>
        </authorList>
    </citation>
    <scope>NUCLEOTIDE SEQUENCE</scope>
    <source>
        <strain evidence="10">CCFEE 5485</strain>
    </source>
</reference>
<evidence type="ECO:0000256" key="1">
    <source>
        <dbReference type="ARBA" id="ARBA00001947"/>
    </source>
</evidence>
<feature type="compositionally biased region" description="Pro residues" evidence="8">
    <location>
        <begin position="1"/>
        <end position="11"/>
    </location>
</feature>
<dbReference type="GO" id="GO:0046872">
    <property type="term" value="F:metal ion binding"/>
    <property type="evidence" value="ECO:0007669"/>
    <property type="project" value="UniProtKB-KW"/>
</dbReference>
<evidence type="ECO:0000256" key="4">
    <source>
        <dbReference type="ARBA" id="ARBA00022723"/>
    </source>
</evidence>
<dbReference type="Proteomes" id="UP001274830">
    <property type="component" value="Unassembled WGS sequence"/>
</dbReference>
<dbReference type="InterPro" id="IPR050134">
    <property type="entry name" value="NAD-dep_sirtuin_deacylases"/>
</dbReference>
<feature type="binding site" evidence="7">
    <location>
        <position position="347"/>
    </location>
    <ligand>
        <name>Zn(2+)</name>
        <dbReference type="ChEBI" id="CHEBI:29105"/>
    </ligand>
</feature>
<dbReference type="Pfam" id="PF02146">
    <property type="entry name" value="SIR2"/>
    <property type="match status" value="1"/>
</dbReference>
<dbReference type="InterPro" id="IPR026590">
    <property type="entry name" value="Ssirtuin_cat_dom"/>
</dbReference>
<gene>
    <name evidence="10" type="primary">SIR2</name>
    <name evidence="10" type="ORF">LTR78_007583</name>
</gene>
<dbReference type="Gene3D" id="3.40.50.1220">
    <property type="entry name" value="TPP-binding domain"/>
    <property type="match status" value="1"/>
</dbReference>
<proteinExistence type="inferred from homology"/>
<feature type="active site" description="Proton acceptor" evidence="7">
    <location>
        <position position="312"/>
    </location>
</feature>
<evidence type="ECO:0000259" key="9">
    <source>
        <dbReference type="PROSITE" id="PS50305"/>
    </source>
</evidence>
<feature type="domain" description="Deacetylase sirtuin-type" evidence="9">
    <location>
        <begin position="184"/>
        <end position="485"/>
    </location>
</feature>
<dbReference type="GO" id="GO:0070403">
    <property type="term" value="F:NAD+ binding"/>
    <property type="evidence" value="ECO:0007669"/>
    <property type="project" value="InterPro"/>
</dbReference>
<feature type="binding site" evidence="7">
    <location>
        <position position="320"/>
    </location>
    <ligand>
        <name>Zn(2+)</name>
        <dbReference type="ChEBI" id="CHEBI:29105"/>
    </ligand>
</feature>
<dbReference type="GO" id="GO:0005634">
    <property type="term" value="C:nucleus"/>
    <property type="evidence" value="ECO:0007669"/>
    <property type="project" value="TreeGrafter"/>
</dbReference>
<dbReference type="InterPro" id="IPR026591">
    <property type="entry name" value="Sirtuin_cat_small_dom_sf"/>
</dbReference>
<dbReference type="EMBL" id="JAUTXT010000032">
    <property type="protein sequence ID" value="KAK3672533.1"/>
    <property type="molecule type" value="Genomic_DNA"/>
</dbReference>
<dbReference type="PANTHER" id="PTHR11085">
    <property type="entry name" value="NAD-DEPENDENT PROTEIN DEACYLASE SIRTUIN-5, MITOCHONDRIAL-RELATED"/>
    <property type="match status" value="1"/>
</dbReference>
<evidence type="ECO:0000256" key="7">
    <source>
        <dbReference type="PROSITE-ProRule" id="PRU00236"/>
    </source>
</evidence>
<dbReference type="SUPFAM" id="SSF52467">
    <property type="entry name" value="DHS-like NAD/FAD-binding domain"/>
    <property type="match status" value="1"/>
</dbReference>
<keyword evidence="5 7" id="KW-0862">Zinc</keyword>
<name>A0AAE0TRL7_9PEZI</name>
<dbReference type="PANTHER" id="PTHR11085:SF9">
    <property type="entry name" value="NAD-DEPENDENT PROTEIN DEACETYLASE SIRTUIN-1"/>
    <property type="match status" value="1"/>
</dbReference>
<sequence length="541" mass="61254">MDRSRPQPPLPSVATPRAQLKRKHGEIADPTQLKRGDNHEQIAGPGPEQPVFLKKATEPTRNGSQPPEAAIDNEDESEDDSMLEDILDTIELDPYVAVDDDNIGLSKTQCQQLHRELRKDGPEAFLDHYLTKSSITSKLTESNITPKLLGFAFGISPGFAFEDDDIFELVLRKTISRAYKKRLKLAEYNTIDDAAKLLRSKKNIMVITGAGISTSLGIPDFRSQGTGFYDKVRAMGYEGGEDVFQIDEFDRDPTIFYSLAGDILPDLKRFSPTHAFVKLLQTNERLQTNYTQNIDNLEELAGIDKARLIQCHGSFATASCRKCKHKVLGRAIFDDIRKQRVAKCKRCIQKLAEQPPPRPPLKKRKSKLTLFRKNDWEDSSDDDESAYDMPQPGIMKPDITFFGEKLPNTFFDRFTEKDCKRVDLVIVIGTSLKVAPVSEMPNYLPHSVPHIYISREPIAHVNFDIQLLGECDHIVYELCRRAGWALKHEMIPKDFGVNVAKVEGYDCRWYILPKGKKVGEENVESKASKPHKKPGRLIDQQ</sequence>
<evidence type="ECO:0000256" key="3">
    <source>
        <dbReference type="ARBA" id="ARBA00022679"/>
    </source>
</evidence>